<dbReference type="AlphaFoldDB" id="A0AAJ6L229"/>
<organism evidence="2 3">
    <name type="scientific">Micromonospora profundi</name>
    <dbReference type="NCBI Taxonomy" id="1420889"/>
    <lineage>
        <taxon>Bacteria</taxon>
        <taxon>Bacillati</taxon>
        <taxon>Actinomycetota</taxon>
        <taxon>Actinomycetes</taxon>
        <taxon>Micromonosporales</taxon>
        <taxon>Micromonosporaceae</taxon>
        <taxon>Micromonospora</taxon>
    </lineage>
</organism>
<dbReference type="GO" id="GO:0003677">
    <property type="term" value="F:DNA binding"/>
    <property type="evidence" value="ECO:0007669"/>
    <property type="project" value="UniProtKB-KW"/>
</dbReference>
<evidence type="ECO:0000256" key="1">
    <source>
        <dbReference type="SAM" id="MobiDB-lite"/>
    </source>
</evidence>
<dbReference type="RefSeq" id="WP_306271745.1">
    <property type="nucleotide sequence ID" value="NZ_CP130472.1"/>
</dbReference>
<feature type="region of interest" description="Disordered" evidence="1">
    <location>
        <begin position="20"/>
        <end position="45"/>
    </location>
</feature>
<dbReference type="Gene3D" id="3.30.1310.10">
    <property type="entry name" value="Nucleoid-associated protein YbaB-like domain"/>
    <property type="match status" value="1"/>
</dbReference>
<proteinExistence type="predicted"/>
<sequence length="140" mass="15152">MPNDAHLTGLDALLSETRQALEAARSRTPGEAPADEEQPVGHGEALDGRVRAAVRGGRVDELTVDPRLMRLPAQDLMEHVRAAVNAALDDLGSHQPELPAVELDSLAGGLQEVQDRSLRQMAQMNEALQDVVALLRTPRR</sequence>
<protein>
    <submittedName>
        <fullName evidence="2">YbaB/EbfC family DNA-binding protein</fullName>
    </submittedName>
</protein>
<keyword evidence="3" id="KW-1185">Reference proteome</keyword>
<name>A0AAJ6L229_9ACTN</name>
<dbReference type="Proteomes" id="UP001235874">
    <property type="component" value="Chromosome"/>
</dbReference>
<evidence type="ECO:0000313" key="3">
    <source>
        <dbReference type="Proteomes" id="UP001235874"/>
    </source>
</evidence>
<dbReference type="InterPro" id="IPR036894">
    <property type="entry name" value="YbaB-like_sf"/>
</dbReference>
<evidence type="ECO:0000313" key="2">
    <source>
        <dbReference type="EMBL" id="WLS44501.1"/>
    </source>
</evidence>
<accession>A0AAJ6L229</accession>
<dbReference type="EMBL" id="CP130472">
    <property type="protein sequence ID" value="WLS44501.1"/>
    <property type="molecule type" value="Genomic_DNA"/>
</dbReference>
<reference evidence="2 3" key="1">
    <citation type="submission" date="2023-07" db="EMBL/GenBank/DDBJ databases">
        <title>Micromonospora profundi TRM 95458 converts glycerol to a new osmotic compound.</title>
        <authorList>
            <person name="Lu D."/>
        </authorList>
    </citation>
    <scope>NUCLEOTIDE SEQUENCE [LARGE SCALE GENOMIC DNA]</scope>
    <source>
        <strain evidence="2 3">TRM95458</strain>
    </source>
</reference>
<gene>
    <name evidence="2" type="ORF">Q3V37_24405</name>
</gene>
<keyword evidence="2" id="KW-0238">DNA-binding</keyword>
<dbReference type="KEGG" id="mprn:Q3V37_24405"/>